<dbReference type="EMBL" id="CAXLJM020000007">
    <property type="protein sequence ID" value="CAL8073446.1"/>
    <property type="molecule type" value="Genomic_DNA"/>
</dbReference>
<sequence>MAEEYEKYAVMRNLFRRRSSIEFTGSGYNQVMEADKVSSLLEEMGSHVNPNDVKKQLDQVDTAHSGKLTFEQYQKVCDQFVKDTSTTSAVHEFKGFTDFDTAS</sequence>
<evidence type="ECO:0000259" key="1">
    <source>
        <dbReference type="PROSITE" id="PS50222"/>
    </source>
</evidence>
<dbReference type="InterPro" id="IPR011992">
    <property type="entry name" value="EF-hand-dom_pair"/>
</dbReference>
<evidence type="ECO:0000313" key="2">
    <source>
        <dbReference type="EMBL" id="CAL8073446.1"/>
    </source>
</evidence>
<dbReference type="Gene3D" id="1.10.238.10">
    <property type="entry name" value="EF-hand"/>
    <property type="match status" value="1"/>
</dbReference>
<keyword evidence="3" id="KW-1185">Reference proteome</keyword>
<dbReference type="InterPro" id="IPR002048">
    <property type="entry name" value="EF_hand_dom"/>
</dbReference>
<evidence type="ECO:0000313" key="3">
    <source>
        <dbReference type="Proteomes" id="UP001642540"/>
    </source>
</evidence>
<gene>
    <name evidence="2" type="ORF">ODALV1_LOCUS2620</name>
</gene>
<reference evidence="2 3" key="1">
    <citation type="submission" date="2024-08" db="EMBL/GenBank/DDBJ databases">
        <authorList>
            <person name="Cucini C."/>
            <person name="Frati F."/>
        </authorList>
    </citation>
    <scope>NUCLEOTIDE SEQUENCE [LARGE SCALE GENOMIC DNA]</scope>
</reference>
<comment type="caution">
    <text evidence="2">The sequence shown here is derived from an EMBL/GenBank/DDBJ whole genome shotgun (WGS) entry which is preliminary data.</text>
</comment>
<feature type="domain" description="EF-hand" evidence="1">
    <location>
        <begin position="48"/>
        <end position="83"/>
    </location>
</feature>
<proteinExistence type="predicted"/>
<dbReference type="PROSITE" id="PS50222">
    <property type="entry name" value="EF_HAND_2"/>
    <property type="match status" value="1"/>
</dbReference>
<dbReference type="Proteomes" id="UP001642540">
    <property type="component" value="Unassembled WGS sequence"/>
</dbReference>
<dbReference type="SUPFAM" id="SSF47473">
    <property type="entry name" value="EF-hand"/>
    <property type="match status" value="1"/>
</dbReference>
<name>A0ABP1PQH4_9HEXA</name>
<protein>
    <recommendedName>
        <fullName evidence="1">EF-hand domain-containing protein</fullName>
    </recommendedName>
</protein>
<accession>A0ABP1PQH4</accession>
<organism evidence="2 3">
    <name type="scientific">Orchesella dallaii</name>
    <dbReference type="NCBI Taxonomy" id="48710"/>
    <lineage>
        <taxon>Eukaryota</taxon>
        <taxon>Metazoa</taxon>
        <taxon>Ecdysozoa</taxon>
        <taxon>Arthropoda</taxon>
        <taxon>Hexapoda</taxon>
        <taxon>Collembola</taxon>
        <taxon>Entomobryomorpha</taxon>
        <taxon>Entomobryoidea</taxon>
        <taxon>Orchesellidae</taxon>
        <taxon>Orchesellinae</taxon>
        <taxon>Orchesella</taxon>
    </lineage>
</organism>